<accession>A0A7Z7IFE4</accession>
<protein>
    <submittedName>
        <fullName evidence="2">Uncharacterized protein</fullName>
    </submittedName>
</protein>
<keyword evidence="3" id="KW-1185">Reference proteome</keyword>
<name>A0A7Z7IFE4_9BURK</name>
<reference evidence="2 3" key="1">
    <citation type="submission" date="2017-09" db="EMBL/GenBank/DDBJ databases">
        <authorList>
            <person name="Varghese N."/>
            <person name="Submissions S."/>
        </authorList>
    </citation>
    <scope>NUCLEOTIDE SEQUENCE [LARGE SCALE GENOMIC DNA]</scope>
    <source>
        <strain evidence="2 3">OK806</strain>
    </source>
</reference>
<dbReference type="AlphaFoldDB" id="A0A7Z7IFE4"/>
<keyword evidence="1" id="KW-0732">Signal</keyword>
<sequence>MFSTNWPHRAACIVTLMLIASAAMAQESHLTLDDIDKLARQRLVDSMRKSEGGAASPGGVGLGSPLGAAAPAPVMASAPVAVKAERKPAPVAKRVIPVAFVGAYSDCSGAYVLYDYQGTTYTARQGARLLNGWTVASVNGFEVNLVDGKRKWTDTIAAPADAPVSVVDSPAIRAISDLGSPLPPGGIAAATPTFVPFGK</sequence>
<feature type="chain" id="PRO_5031258956" evidence="1">
    <location>
        <begin position="26"/>
        <end position="199"/>
    </location>
</feature>
<evidence type="ECO:0000313" key="2">
    <source>
        <dbReference type="EMBL" id="SOE91599.1"/>
    </source>
</evidence>
<proteinExistence type="predicted"/>
<gene>
    <name evidence="2" type="ORF">SAMN05446927_8534</name>
</gene>
<dbReference type="Proteomes" id="UP000219522">
    <property type="component" value="Unassembled WGS sequence"/>
</dbReference>
<organism evidence="2 3">
    <name type="scientific">Caballeronia arationis</name>
    <dbReference type="NCBI Taxonomy" id="1777142"/>
    <lineage>
        <taxon>Bacteria</taxon>
        <taxon>Pseudomonadati</taxon>
        <taxon>Pseudomonadota</taxon>
        <taxon>Betaproteobacteria</taxon>
        <taxon>Burkholderiales</taxon>
        <taxon>Burkholderiaceae</taxon>
        <taxon>Caballeronia</taxon>
    </lineage>
</organism>
<feature type="signal peptide" evidence="1">
    <location>
        <begin position="1"/>
        <end position="25"/>
    </location>
</feature>
<evidence type="ECO:0000256" key="1">
    <source>
        <dbReference type="SAM" id="SignalP"/>
    </source>
</evidence>
<dbReference type="EMBL" id="OCSU01000004">
    <property type="protein sequence ID" value="SOE91599.1"/>
    <property type="molecule type" value="Genomic_DNA"/>
</dbReference>
<evidence type="ECO:0000313" key="3">
    <source>
        <dbReference type="Proteomes" id="UP000219522"/>
    </source>
</evidence>
<comment type="caution">
    <text evidence="2">The sequence shown here is derived from an EMBL/GenBank/DDBJ whole genome shotgun (WGS) entry which is preliminary data.</text>
</comment>